<evidence type="ECO:0000313" key="10">
    <source>
        <dbReference type="EMBL" id="TYL12890.1"/>
    </source>
</evidence>
<dbReference type="PANTHER" id="PTHR30349:SF41">
    <property type="entry name" value="INTEGRASE_RECOMBINASE PROTEIN MJ0367-RELATED"/>
    <property type="match status" value="1"/>
</dbReference>
<dbReference type="AlphaFoldDB" id="A0AAC9HG69"/>
<name>A0AAC9HG69_NEOTH</name>
<accession>A0AAC9HG69</accession>
<dbReference type="RefSeq" id="WP_069588493.1">
    <property type="nucleotide sequence ID" value="NZ_CP017019.1"/>
</dbReference>
<feature type="domain" description="Tyr recombinase" evidence="7">
    <location>
        <begin position="132"/>
        <end position="317"/>
    </location>
</feature>
<keyword evidence="4 6" id="KW-0238">DNA-binding</keyword>
<evidence type="ECO:0000313" key="9">
    <source>
        <dbReference type="EMBL" id="AOQ23183.1"/>
    </source>
</evidence>
<evidence type="ECO:0000256" key="5">
    <source>
        <dbReference type="ARBA" id="ARBA00023172"/>
    </source>
</evidence>
<dbReference type="EMBL" id="CP017019">
    <property type="protein sequence ID" value="AOQ23183.1"/>
    <property type="molecule type" value="Genomic_DNA"/>
</dbReference>
<dbReference type="EMBL" id="VCDX01000005">
    <property type="protein sequence ID" value="TYL12890.1"/>
    <property type="molecule type" value="Genomic_DNA"/>
</dbReference>
<dbReference type="Proteomes" id="UP000322283">
    <property type="component" value="Unassembled WGS sequence"/>
</dbReference>
<reference evidence="10 12" key="2">
    <citation type="submission" date="2019-05" db="EMBL/GenBank/DDBJ databases">
        <title>Genome sequence of Moorella thermoacetica ATCC 33924.</title>
        <authorList>
            <person name="Poehlein A."/>
            <person name="Bengelsdorf F.R."/>
            <person name="Duerre P."/>
            <person name="Daniel R."/>
        </authorList>
    </citation>
    <scope>NUCLEOTIDE SEQUENCE [LARGE SCALE GENOMIC DNA]</scope>
    <source>
        <strain evidence="10 12">ATCC 33924</strain>
    </source>
</reference>
<dbReference type="Proteomes" id="UP000094598">
    <property type="component" value="Chromosome"/>
</dbReference>
<gene>
    <name evidence="9" type="primary">xerD_2</name>
    <name evidence="10" type="synonym">xerD_3</name>
    <name evidence="9" type="ORF">Maut_00720</name>
    <name evidence="10" type="ORF">MTAT_17130</name>
</gene>
<dbReference type="GO" id="GO:0006310">
    <property type="term" value="P:DNA recombination"/>
    <property type="evidence" value="ECO:0007669"/>
    <property type="project" value="UniProtKB-KW"/>
</dbReference>
<dbReference type="GO" id="GO:0015074">
    <property type="term" value="P:DNA integration"/>
    <property type="evidence" value="ECO:0007669"/>
    <property type="project" value="UniProtKB-KW"/>
</dbReference>
<comment type="function">
    <text evidence="1">Site-specific tyrosine recombinase, which acts by catalyzing the cutting and rejoining of the recombining DNA molecules.</text>
</comment>
<sequence length="327" mass="37804">MARHMKIPQKFLNHFQKITNSSTESISYDRAVEAFTRHHRLKESRENTIRWYKSILDNFYRFLVDSSRDTGPAKITKRDIEDYILHCRSSANEITTNGRLRALKIFFGFLVKEKIIENNPAAEIPYLRAVEPVIPAFTEEQIKRLLSQIDLRTFAGLRDYVIIMLMLDTGVRIGELLNITAKDVVSTNGASMIIVRKPKGPRQRMIPLSAKMDALLQEYLSLIKELFGPSIDYLFVNQEGKQISKRTIQDRIKEYGRKAGIENVRVSPHTFRHTFAKFWVMEGGDILTLQDILGHSDLAMVKKYGKLFSPDLKIKHDLFSPLVKKDF</sequence>
<dbReference type="PANTHER" id="PTHR30349">
    <property type="entry name" value="PHAGE INTEGRASE-RELATED"/>
    <property type="match status" value="1"/>
</dbReference>
<evidence type="ECO:0000256" key="3">
    <source>
        <dbReference type="ARBA" id="ARBA00022908"/>
    </source>
</evidence>
<evidence type="ECO:0000313" key="11">
    <source>
        <dbReference type="Proteomes" id="UP000094598"/>
    </source>
</evidence>
<dbReference type="InterPro" id="IPR044068">
    <property type="entry name" value="CB"/>
</dbReference>
<keyword evidence="12" id="KW-1185">Reference proteome</keyword>
<dbReference type="InterPro" id="IPR013762">
    <property type="entry name" value="Integrase-like_cat_sf"/>
</dbReference>
<feature type="domain" description="Core-binding (CB)" evidence="8">
    <location>
        <begin position="26"/>
        <end position="111"/>
    </location>
</feature>
<evidence type="ECO:0000259" key="8">
    <source>
        <dbReference type="PROSITE" id="PS51900"/>
    </source>
</evidence>
<evidence type="ECO:0000256" key="6">
    <source>
        <dbReference type="PROSITE-ProRule" id="PRU01248"/>
    </source>
</evidence>
<evidence type="ECO:0000313" key="12">
    <source>
        <dbReference type="Proteomes" id="UP000322283"/>
    </source>
</evidence>
<keyword evidence="5" id="KW-0233">DNA recombination</keyword>
<dbReference type="InterPro" id="IPR002104">
    <property type="entry name" value="Integrase_catalytic"/>
</dbReference>
<dbReference type="GO" id="GO:0003677">
    <property type="term" value="F:DNA binding"/>
    <property type="evidence" value="ECO:0007669"/>
    <property type="project" value="UniProtKB-UniRule"/>
</dbReference>
<dbReference type="InterPro" id="IPR010998">
    <property type="entry name" value="Integrase_recombinase_N"/>
</dbReference>
<reference evidence="9 11" key="1">
    <citation type="submission" date="2016-08" db="EMBL/GenBank/DDBJ databases">
        <title>Moorella thermoacetica DSM 103132.</title>
        <authorList>
            <person name="Jendresen C.B."/>
            <person name="Redl S.M."/>
            <person name="Jensen T.O."/>
            <person name="Nielsen A.T."/>
        </authorList>
    </citation>
    <scope>NUCLEOTIDE SEQUENCE [LARGE SCALE GENOMIC DNA]</scope>
    <source>
        <strain evidence="9 11">DSM 103132</strain>
    </source>
</reference>
<protein>
    <submittedName>
        <fullName evidence="9">Tyrosine recombinase XerD</fullName>
    </submittedName>
</protein>
<dbReference type="PROSITE" id="PS51898">
    <property type="entry name" value="TYR_RECOMBINASE"/>
    <property type="match status" value="1"/>
</dbReference>
<evidence type="ECO:0000256" key="2">
    <source>
        <dbReference type="ARBA" id="ARBA00008857"/>
    </source>
</evidence>
<dbReference type="Pfam" id="PF02899">
    <property type="entry name" value="Phage_int_SAM_1"/>
    <property type="match status" value="1"/>
</dbReference>
<keyword evidence="3" id="KW-0229">DNA integration</keyword>
<dbReference type="InterPro" id="IPR050090">
    <property type="entry name" value="Tyrosine_recombinase_XerCD"/>
</dbReference>
<dbReference type="PROSITE" id="PS51900">
    <property type="entry name" value="CB"/>
    <property type="match status" value="1"/>
</dbReference>
<dbReference type="Gene3D" id="1.10.150.130">
    <property type="match status" value="1"/>
</dbReference>
<comment type="similarity">
    <text evidence="2">Belongs to the 'phage' integrase family.</text>
</comment>
<evidence type="ECO:0000259" key="7">
    <source>
        <dbReference type="PROSITE" id="PS51898"/>
    </source>
</evidence>
<evidence type="ECO:0000256" key="1">
    <source>
        <dbReference type="ARBA" id="ARBA00003283"/>
    </source>
</evidence>
<dbReference type="Pfam" id="PF00589">
    <property type="entry name" value="Phage_integrase"/>
    <property type="match status" value="1"/>
</dbReference>
<dbReference type="InterPro" id="IPR004107">
    <property type="entry name" value="Integrase_SAM-like_N"/>
</dbReference>
<proteinExistence type="inferred from homology"/>
<dbReference type="SUPFAM" id="SSF56349">
    <property type="entry name" value="DNA breaking-rejoining enzymes"/>
    <property type="match status" value="1"/>
</dbReference>
<dbReference type="Gene3D" id="1.10.443.10">
    <property type="entry name" value="Intergrase catalytic core"/>
    <property type="match status" value="1"/>
</dbReference>
<organism evidence="9 11">
    <name type="scientific">Neomoorella thermoacetica</name>
    <name type="common">Clostridium thermoaceticum</name>
    <dbReference type="NCBI Taxonomy" id="1525"/>
    <lineage>
        <taxon>Bacteria</taxon>
        <taxon>Bacillati</taxon>
        <taxon>Bacillota</taxon>
        <taxon>Clostridia</taxon>
        <taxon>Neomoorellales</taxon>
        <taxon>Neomoorellaceae</taxon>
        <taxon>Neomoorella</taxon>
    </lineage>
</organism>
<dbReference type="InterPro" id="IPR011010">
    <property type="entry name" value="DNA_brk_join_enz"/>
</dbReference>
<evidence type="ECO:0000256" key="4">
    <source>
        <dbReference type="ARBA" id="ARBA00023125"/>
    </source>
</evidence>